<dbReference type="OrthoDB" id="5362978at2759"/>
<organism evidence="1 2">
    <name type="scientific">Armillaria gallica</name>
    <name type="common">Bulbous honey fungus</name>
    <name type="synonym">Armillaria bulbosa</name>
    <dbReference type="NCBI Taxonomy" id="47427"/>
    <lineage>
        <taxon>Eukaryota</taxon>
        <taxon>Fungi</taxon>
        <taxon>Dikarya</taxon>
        <taxon>Basidiomycota</taxon>
        <taxon>Agaricomycotina</taxon>
        <taxon>Agaricomycetes</taxon>
        <taxon>Agaricomycetidae</taxon>
        <taxon>Agaricales</taxon>
        <taxon>Marasmiineae</taxon>
        <taxon>Physalacriaceae</taxon>
        <taxon>Armillaria</taxon>
    </lineage>
</organism>
<reference evidence="2" key="1">
    <citation type="journal article" date="2017" name="Nat. Ecol. Evol.">
        <title>Genome expansion and lineage-specific genetic innovations in the forest pathogenic fungi Armillaria.</title>
        <authorList>
            <person name="Sipos G."/>
            <person name="Prasanna A.N."/>
            <person name="Walter M.C."/>
            <person name="O'Connor E."/>
            <person name="Balint B."/>
            <person name="Krizsan K."/>
            <person name="Kiss B."/>
            <person name="Hess J."/>
            <person name="Varga T."/>
            <person name="Slot J."/>
            <person name="Riley R."/>
            <person name="Boka B."/>
            <person name="Rigling D."/>
            <person name="Barry K."/>
            <person name="Lee J."/>
            <person name="Mihaltcheva S."/>
            <person name="LaButti K."/>
            <person name="Lipzen A."/>
            <person name="Waldron R."/>
            <person name="Moloney N.M."/>
            <person name="Sperisen C."/>
            <person name="Kredics L."/>
            <person name="Vagvoelgyi C."/>
            <person name="Patrignani A."/>
            <person name="Fitzpatrick D."/>
            <person name="Nagy I."/>
            <person name="Doyle S."/>
            <person name="Anderson J.B."/>
            <person name="Grigoriev I.V."/>
            <person name="Gueldener U."/>
            <person name="Muensterkoetter M."/>
            <person name="Nagy L.G."/>
        </authorList>
    </citation>
    <scope>NUCLEOTIDE SEQUENCE [LARGE SCALE GENOMIC DNA]</scope>
    <source>
        <strain evidence="2">Ar21-2</strain>
    </source>
</reference>
<dbReference type="AlphaFoldDB" id="A0A2H3ER08"/>
<evidence type="ECO:0000313" key="2">
    <source>
        <dbReference type="Proteomes" id="UP000217790"/>
    </source>
</evidence>
<keyword evidence="2" id="KW-1185">Reference proteome</keyword>
<sequence>MTWPDPILRQFQSVRPNPAENDFHGPYNKLLNYLFPIDSPYTVVMTFEITLANQPVFILALKNPEALRFVSSRGEADDQIRRRISDLCAYCPISRLHAVRAVETQLCFYQRDTTDKEAEIEPLAISRHPTRVNDTAPEKGWDYDVLDAEGEEKFRSIVEEIKEECAKLL</sequence>
<protein>
    <submittedName>
        <fullName evidence="1">Uncharacterized protein</fullName>
    </submittedName>
</protein>
<dbReference type="OMA" id="TEAPMIP"/>
<dbReference type="EMBL" id="KZ293645">
    <property type="protein sequence ID" value="PBL03018.1"/>
    <property type="molecule type" value="Genomic_DNA"/>
</dbReference>
<proteinExistence type="predicted"/>
<name>A0A2H3ER08_ARMGA</name>
<dbReference type="STRING" id="47427.A0A2H3ER08"/>
<dbReference type="Proteomes" id="UP000217790">
    <property type="component" value="Unassembled WGS sequence"/>
</dbReference>
<dbReference type="InParanoid" id="A0A2H3ER08"/>
<accession>A0A2H3ER08</accession>
<evidence type="ECO:0000313" key="1">
    <source>
        <dbReference type="EMBL" id="PBL03018.1"/>
    </source>
</evidence>
<gene>
    <name evidence="1" type="ORF">ARMGADRAFT_1110771</name>
</gene>